<dbReference type="SUPFAM" id="SSF63867">
    <property type="entry name" value="MoeA C-terminal domain-like"/>
    <property type="match status" value="1"/>
</dbReference>
<dbReference type="InterPro" id="IPR036425">
    <property type="entry name" value="MoaB/Mog-like_dom_sf"/>
</dbReference>
<dbReference type="Gene3D" id="3.40.980.10">
    <property type="entry name" value="MoaB/Mog-like domain"/>
    <property type="match status" value="1"/>
</dbReference>
<dbReference type="EMBL" id="VRTY01000022">
    <property type="protein sequence ID" value="TXK48726.1"/>
    <property type="molecule type" value="Genomic_DNA"/>
</dbReference>
<comment type="similarity">
    <text evidence="2 4">Belongs to the MoeA family.</text>
</comment>
<dbReference type="CDD" id="cd00887">
    <property type="entry name" value="MoeA"/>
    <property type="match status" value="1"/>
</dbReference>
<evidence type="ECO:0000313" key="7">
    <source>
        <dbReference type="Proteomes" id="UP000321926"/>
    </source>
</evidence>
<comment type="catalytic activity">
    <reaction evidence="3">
        <text>adenylyl-molybdopterin + molybdate = Mo-molybdopterin + AMP + H(+)</text>
        <dbReference type="Rhea" id="RHEA:35047"/>
        <dbReference type="ChEBI" id="CHEBI:15378"/>
        <dbReference type="ChEBI" id="CHEBI:36264"/>
        <dbReference type="ChEBI" id="CHEBI:62727"/>
        <dbReference type="ChEBI" id="CHEBI:71302"/>
        <dbReference type="ChEBI" id="CHEBI:456215"/>
        <dbReference type="EC" id="2.10.1.1"/>
    </reaction>
</comment>
<dbReference type="SUPFAM" id="SSF53218">
    <property type="entry name" value="Molybdenum cofactor biosynthesis proteins"/>
    <property type="match status" value="1"/>
</dbReference>
<dbReference type="UniPathway" id="UPA00344"/>
<dbReference type="PANTHER" id="PTHR10192">
    <property type="entry name" value="MOLYBDOPTERIN BIOSYNTHESIS PROTEIN"/>
    <property type="match status" value="1"/>
</dbReference>
<dbReference type="InterPro" id="IPR001453">
    <property type="entry name" value="MoaB/Mog_dom"/>
</dbReference>
<dbReference type="InterPro" id="IPR036688">
    <property type="entry name" value="MoeA_C_domain_IV_sf"/>
</dbReference>
<dbReference type="NCBIfam" id="TIGR00177">
    <property type="entry name" value="molyb_syn"/>
    <property type="match status" value="1"/>
</dbReference>
<dbReference type="Pfam" id="PF03453">
    <property type="entry name" value="MoeA_N"/>
    <property type="match status" value="1"/>
</dbReference>
<keyword evidence="4" id="KW-0460">Magnesium</keyword>
<evidence type="ECO:0000259" key="5">
    <source>
        <dbReference type="SMART" id="SM00852"/>
    </source>
</evidence>
<dbReference type="SMART" id="SM00852">
    <property type="entry name" value="MoCF_biosynth"/>
    <property type="match status" value="1"/>
</dbReference>
<keyword evidence="7" id="KW-1185">Reference proteome</keyword>
<comment type="cofactor">
    <cofactor evidence="4">
        <name>Mg(2+)</name>
        <dbReference type="ChEBI" id="CHEBI:18420"/>
    </cofactor>
</comment>
<dbReference type="InterPro" id="IPR036135">
    <property type="entry name" value="MoeA_linker/N_sf"/>
</dbReference>
<keyword evidence="4" id="KW-0500">Molybdenum</keyword>
<reference evidence="6 7" key="1">
    <citation type="submission" date="2019-08" db="EMBL/GenBank/DDBJ databases">
        <authorList>
            <person name="Shi S."/>
        </authorList>
    </citation>
    <scope>NUCLEOTIDE SEQUENCE [LARGE SCALE GENOMIC DNA]</scope>
    <source>
        <strain evidence="6 7">GY10130</strain>
    </source>
</reference>
<name>A0A5C8KAY5_9BACT</name>
<dbReference type="InterPro" id="IPR005110">
    <property type="entry name" value="MoeA_linker/N"/>
</dbReference>
<feature type="domain" description="MoaB/Mog" evidence="5">
    <location>
        <begin position="186"/>
        <end position="324"/>
    </location>
</feature>
<dbReference type="EC" id="2.10.1.1" evidence="4"/>
<proteinExistence type="inferred from homology"/>
<dbReference type="OrthoDB" id="9804758at2"/>
<dbReference type="Gene3D" id="2.170.190.11">
    <property type="entry name" value="Molybdopterin biosynthesis moea protein, domain 3"/>
    <property type="match status" value="1"/>
</dbReference>
<comment type="function">
    <text evidence="1 4">Catalyzes the insertion of molybdate into adenylated molybdopterin with the concomitant release of AMP.</text>
</comment>
<comment type="pathway">
    <text evidence="4">Cofactor biosynthesis; molybdopterin biosynthesis.</text>
</comment>
<sequence>MAQQTGKAPALMAIAEAQQLVKTYAKSFGQEQVALDEADGRVLAAAIRADRDYPPFNRSAVDGYAIRTADWEQGQRNYPVQETIFAGQAHQQELQPGFAYKIMTGAAVPTSANAVFRREDTTEGKGAVEIKVDTVTAFQNIARQGEDVQQEEVLVPAPILVNPSVINSLAAVGQAQVLVEKLPRIALFTTGDEVKPVDAAVSPIQIRNSNRHLLEALLRKWKLKPDVYQHIPDTKEALHQAIQEALQHDMIIMSGGVSAGDADYVPQVLQELGIEKLFHKLAIRPGKPVFCGKLPNGGIVFALPGNPFSCLVTFTLLIEHYLYHCFGFEGGPVYNYKLQQQRTKKHQLAEFFTVKINKDTTTLQPLQVNGSGDIRAGLMAHGLGVHPAEQQVLEQGQTIEFISFSNSLM</sequence>
<dbReference type="Gene3D" id="2.40.340.10">
    <property type="entry name" value="MoeA, C-terminal, domain IV"/>
    <property type="match status" value="1"/>
</dbReference>
<keyword evidence="4" id="KW-0479">Metal-binding</keyword>
<dbReference type="PANTHER" id="PTHR10192:SF5">
    <property type="entry name" value="GEPHYRIN"/>
    <property type="match status" value="1"/>
</dbReference>
<evidence type="ECO:0000313" key="6">
    <source>
        <dbReference type="EMBL" id="TXK48726.1"/>
    </source>
</evidence>
<dbReference type="InterPro" id="IPR038987">
    <property type="entry name" value="MoeA-like"/>
</dbReference>
<dbReference type="Gene3D" id="3.90.105.10">
    <property type="entry name" value="Molybdopterin biosynthesis moea protein, domain 2"/>
    <property type="match status" value="1"/>
</dbReference>
<keyword evidence="4 6" id="KW-0808">Transferase</keyword>
<dbReference type="GO" id="GO:0046872">
    <property type="term" value="F:metal ion binding"/>
    <property type="evidence" value="ECO:0007669"/>
    <property type="project" value="UniProtKB-UniRule"/>
</dbReference>
<dbReference type="GO" id="GO:0061599">
    <property type="term" value="F:molybdopterin molybdotransferase activity"/>
    <property type="evidence" value="ECO:0007669"/>
    <property type="project" value="UniProtKB-UniRule"/>
</dbReference>
<evidence type="ECO:0000256" key="2">
    <source>
        <dbReference type="ARBA" id="ARBA00010763"/>
    </source>
</evidence>
<dbReference type="Pfam" id="PF00994">
    <property type="entry name" value="MoCF_biosynth"/>
    <property type="match status" value="1"/>
</dbReference>
<dbReference type="GO" id="GO:0005829">
    <property type="term" value="C:cytosol"/>
    <property type="evidence" value="ECO:0007669"/>
    <property type="project" value="TreeGrafter"/>
</dbReference>
<dbReference type="SUPFAM" id="SSF63882">
    <property type="entry name" value="MoeA N-terminal region -like"/>
    <property type="match status" value="1"/>
</dbReference>
<dbReference type="Proteomes" id="UP000321926">
    <property type="component" value="Unassembled WGS sequence"/>
</dbReference>
<evidence type="ECO:0000256" key="1">
    <source>
        <dbReference type="ARBA" id="ARBA00002901"/>
    </source>
</evidence>
<evidence type="ECO:0000256" key="3">
    <source>
        <dbReference type="ARBA" id="ARBA00047317"/>
    </source>
</evidence>
<dbReference type="RefSeq" id="WP_147921152.1">
    <property type="nucleotide sequence ID" value="NZ_VRTY01000022.1"/>
</dbReference>
<evidence type="ECO:0000256" key="4">
    <source>
        <dbReference type="RuleBase" id="RU365090"/>
    </source>
</evidence>
<accession>A0A5C8KAY5</accession>
<organism evidence="6 7">
    <name type="scientific">Pontibacter qinzhouensis</name>
    <dbReference type="NCBI Taxonomy" id="2603253"/>
    <lineage>
        <taxon>Bacteria</taxon>
        <taxon>Pseudomonadati</taxon>
        <taxon>Bacteroidota</taxon>
        <taxon>Cytophagia</taxon>
        <taxon>Cytophagales</taxon>
        <taxon>Hymenobacteraceae</taxon>
        <taxon>Pontibacter</taxon>
    </lineage>
</organism>
<comment type="caution">
    <text evidence="6">The sequence shown here is derived from an EMBL/GenBank/DDBJ whole genome shotgun (WGS) entry which is preliminary data.</text>
</comment>
<dbReference type="GO" id="GO:0006777">
    <property type="term" value="P:Mo-molybdopterin cofactor biosynthetic process"/>
    <property type="evidence" value="ECO:0007669"/>
    <property type="project" value="UniProtKB-UniRule"/>
</dbReference>
<gene>
    <name evidence="6" type="ORF">FVR03_07640</name>
</gene>
<keyword evidence="4" id="KW-0501">Molybdenum cofactor biosynthesis</keyword>
<protein>
    <recommendedName>
        <fullName evidence="4">Molybdopterin molybdenumtransferase</fullName>
        <ecNumber evidence="4">2.10.1.1</ecNumber>
    </recommendedName>
</protein>
<dbReference type="AlphaFoldDB" id="A0A5C8KAY5"/>